<dbReference type="InterPro" id="IPR013431">
    <property type="entry name" value="Delta_60_rpt"/>
</dbReference>
<dbReference type="Gene3D" id="2.80.10.50">
    <property type="match status" value="2"/>
</dbReference>
<evidence type="ECO:0000313" key="3">
    <source>
        <dbReference type="Proteomes" id="UP001628193"/>
    </source>
</evidence>
<organism evidence="2 3">
    <name type="scientific">Candidatus Magnetaquiglobus chichijimensis</name>
    <dbReference type="NCBI Taxonomy" id="3141448"/>
    <lineage>
        <taxon>Bacteria</taxon>
        <taxon>Pseudomonadati</taxon>
        <taxon>Pseudomonadota</taxon>
        <taxon>Magnetococcia</taxon>
        <taxon>Magnetococcales</taxon>
        <taxon>Candidatus Magnetaquicoccaceae</taxon>
        <taxon>Candidatus Magnetaquiglobus</taxon>
    </lineage>
</organism>
<evidence type="ECO:0000256" key="1">
    <source>
        <dbReference type="SAM" id="Phobius"/>
    </source>
</evidence>
<reference evidence="2 3" key="1">
    <citation type="submission" date="2024-05" db="EMBL/GenBank/DDBJ databases">
        <authorList>
            <consortium name="Candidatus Magnetaquicoccaceae bacterium FCR-1 genome sequencing consortium"/>
            <person name="Shimoshige H."/>
            <person name="Shimamura S."/>
            <person name="Taoka A."/>
            <person name="Kobayashi H."/>
            <person name="Maekawa T."/>
        </authorList>
    </citation>
    <scope>NUCLEOTIDE SEQUENCE [LARGE SCALE GENOMIC DNA]</scope>
    <source>
        <strain evidence="2 3">FCR-1</strain>
    </source>
</reference>
<feature type="transmembrane region" description="Helical" evidence="1">
    <location>
        <begin position="21"/>
        <end position="39"/>
    </location>
</feature>
<dbReference type="SUPFAM" id="SSF75011">
    <property type="entry name" value="3-carboxy-cis,cis-mucoante lactonizing enzyme"/>
    <property type="match status" value="1"/>
</dbReference>
<sequence>MAIRTHLHIHSNKCTTLHEDVIVLMTIFLFVLLAGVPLARAASLSDSSPKGNISLSGQQEKTNNDPFFILHNRPMSENGVLIPRLEADANTLPPLYIVELSRRLWPTDKSKAMEWFVVGMARAEYDALRCRDKSARQGVGLLPAFAHEVASGSRQNRKVFSEAGRRALQRADLYVDEISPMWVCKQGAGLIDAALNDKRVSEGELIRSASEWAPLREEVSQKIEKHLMEQEKLPDEPPPVSQDALTAVVVKGEVDALAKPDKGFAHDGLLKIGIESRTIRTIDSLIQPDGKIVVAMHLTDKKFQSTIGLARIRPDGRLDGTFGTGGIVATRIGPTGSPKDIAVLNDGAIVVASHGYLSHEKQGMALARHRPDGSLDEGFAEQGVFIQSTGSGSFPHALAIQPDGKILIGGSHLIQVQRPDLGAGFFSNKGHFFLLRLTAEGLPDPSFGEQGMVATDVGGSAEITGVAVQADGKIVATGTRTDESHSGLVVARYAADGALDKGFGKEGLVIRLMEKKRVYDRPTVSILPTGGVLISVAIRPTPNQLLILRLLPDGGADGAFGTDGTLMLATGPLRPQTPPVPLPDGKVLVAGDVDRERKEGRIAGGGSSFYAIGIARFFADGRPDTSLGPEGRRVVSVGAVTDHVARVMVEKRGRIIVVGNSSNHEDPHARDTHLVVLRLLP</sequence>
<dbReference type="EMBL" id="BAAFGK010000002">
    <property type="protein sequence ID" value="GAB0056121.1"/>
    <property type="molecule type" value="Genomic_DNA"/>
</dbReference>
<name>A0ABQ0C5G6_9PROT</name>
<keyword evidence="1" id="KW-0812">Transmembrane</keyword>
<evidence type="ECO:0008006" key="4">
    <source>
        <dbReference type="Google" id="ProtNLM"/>
    </source>
</evidence>
<protein>
    <recommendedName>
        <fullName evidence="4">Delta-60 repeat domain-containing protein</fullName>
    </recommendedName>
</protein>
<dbReference type="Proteomes" id="UP001628193">
    <property type="component" value="Unassembled WGS sequence"/>
</dbReference>
<gene>
    <name evidence="2" type="ORF">SIID45300_00425</name>
</gene>
<reference evidence="2 3" key="2">
    <citation type="submission" date="2024-09" db="EMBL/GenBank/DDBJ databases">
        <title>Draft genome sequence of Candidatus Magnetaquicoccaceae bacterium FCR-1.</title>
        <authorList>
            <person name="Shimoshige H."/>
            <person name="Shimamura S."/>
            <person name="Taoka A."/>
            <person name="Kobayashi H."/>
            <person name="Maekawa T."/>
        </authorList>
    </citation>
    <scope>NUCLEOTIDE SEQUENCE [LARGE SCALE GENOMIC DNA]</scope>
    <source>
        <strain evidence="2 3">FCR-1</strain>
    </source>
</reference>
<dbReference type="Pfam" id="PF17164">
    <property type="entry name" value="DUF5122"/>
    <property type="match status" value="2"/>
</dbReference>
<evidence type="ECO:0000313" key="2">
    <source>
        <dbReference type="EMBL" id="GAB0056121.1"/>
    </source>
</evidence>
<keyword evidence="1" id="KW-0472">Membrane</keyword>
<comment type="caution">
    <text evidence="2">The sequence shown here is derived from an EMBL/GenBank/DDBJ whole genome shotgun (WGS) entry which is preliminary data.</text>
</comment>
<accession>A0ABQ0C5G6</accession>
<proteinExistence type="predicted"/>
<keyword evidence="1" id="KW-1133">Transmembrane helix</keyword>
<dbReference type="NCBIfam" id="TIGR02608">
    <property type="entry name" value="delta_60_rpt"/>
    <property type="match status" value="6"/>
</dbReference>
<keyword evidence="3" id="KW-1185">Reference proteome</keyword>